<name>A0A507AV89_9PEZI</name>
<dbReference type="GeneID" id="41977267"/>
<dbReference type="Gene3D" id="3.30.230.100">
    <property type="match status" value="1"/>
</dbReference>
<reference evidence="1 2" key="1">
    <citation type="submission" date="2019-06" db="EMBL/GenBank/DDBJ databases">
        <title>Draft genome sequence of the filamentous fungus Phialemoniopsis curvata isolated from diesel fuel.</title>
        <authorList>
            <person name="Varaljay V.A."/>
            <person name="Lyon W.J."/>
            <person name="Crouch A.L."/>
            <person name="Drake C.E."/>
            <person name="Hollomon J.M."/>
            <person name="Nadeau L.J."/>
            <person name="Nunn H.S."/>
            <person name="Stevenson B.S."/>
            <person name="Bojanowski C.L."/>
            <person name="Crookes-Goodson W.J."/>
        </authorList>
    </citation>
    <scope>NUCLEOTIDE SEQUENCE [LARGE SCALE GENOMIC DNA]</scope>
    <source>
        <strain evidence="1 2">D216</strain>
    </source>
</reference>
<dbReference type="GO" id="GO:0043248">
    <property type="term" value="P:proteasome assembly"/>
    <property type="evidence" value="ECO:0007669"/>
    <property type="project" value="InterPro"/>
</dbReference>
<dbReference type="OrthoDB" id="5407417at2759"/>
<dbReference type="EMBL" id="SKBQ01000074">
    <property type="protein sequence ID" value="TPX08758.1"/>
    <property type="molecule type" value="Genomic_DNA"/>
</dbReference>
<proteinExistence type="predicted"/>
<dbReference type="InterPro" id="IPR032157">
    <property type="entry name" value="PAC4"/>
</dbReference>
<organism evidence="1 2">
    <name type="scientific">Thyridium curvatum</name>
    <dbReference type="NCBI Taxonomy" id="1093900"/>
    <lineage>
        <taxon>Eukaryota</taxon>
        <taxon>Fungi</taxon>
        <taxon>Dikarya</taxon>
        <taxon>Ascomycota</taxon>
        <taxon>Pezizomycotina</taxon>
        <taxon>Sordariomycetes</taxon>
        <taxon>Sordariomycetidae</taxon>
        <taxon>Thyridiales</taxon>
        <taxon>Thyridiaceae</taxon>
        <taxon>Thyridium</taxon>
    </lineage>
</organism>
<dbReference type="Pfam" id="PF16093">
    <property type="entry name" value="PAC4"/>
    <property type="match status" value="1"/>
</dbReference>
<dbReference type="InParanoid" id="A0A507AV89"/>
<protein>
    <submittedName>
        <fullName evidence="1">Uncharacterized protein</fullName>
    </submittedName>
</protein>
<keyword evidence="2" id="KW-1185">Reference proteome</keyword>
<dbReference type="Proteomes" id="UP000319257">
    <property type="component" value="Unassembled WGS sequence"/>
</dbReference>
<accession>A0A507AV89</accession>
<comment type="caution">
    <text evidence="1">The sequence shown here is derived from an EMBL/GenBank/DDBJ whole genome shotgun (WGS) entry which is preliminary data.</text>
</comment>
<gene>
    <name evidence="1" type="ORF">E0L32_009820</name>
</gene>
<dbReference type="AlphaFoldDB" id="A0A507AV89"/>
<sequence>MLSLTTASAEEIGTPTPIGSFVYALPDAIEATLEFTSRLAKLVAKKTQLPTYVSNSISLASTGLGGTMEEEMEAYRKVVEVVMPRIQHLAQGAAPLPNGVNSS</sequence>
<evidence type="ECO:0000313" key="1">
    <source>
        <dbReference type="EMBL" id="TPX08758.1"/>
    </source>
</evidence>
<evidence type="ECO:0000313" key="2">
    <source>
        <dbReference type="Proteomes" id="UP000319257"/>
    </source>
</evidence>
<dbReference type="RefSeq" id="XP_030990469.1">
    <property type="nucleotide sequence ID" value="XM_031144825.1"/>
</dbReference>